<dbReference type="SUPFAM" id="SSF54909">
    <property type="entry name" value="Dimeric alpha+beta barrel"/>
    <property type="match status" value="1"/>
</dbReference>
<dbReference type="InterPro" id="IPR011008">
    <property type="entry name" value="Dimeric_a/b-barrel"/>
</dbReference>
<dbReference type="Proteomes" id="UP000275436">
    <property type="component" value="Unassembled WGS sequence"/>
</dbReference>
<sequence length="96" mass="10413">MAKGYLIAQVTVTNSDAYSNYAKVAGDLLKQYGACVVVKPETALIKEGNPKARTVIFEFGSFDRAKEFWDSPEYAEAKALRAGAADADFILIEGTD</sequence>
<reference evidence="2 3" key="1">
    <citation type="journal article" date="2018" name="Mol. Plant Microbe Interact.">
        <title>Taxonomically Different Co-Microsymbionts of a Relict Legume, Oxytropis popoviana, Have Complementary Sets of Symbiotic Genes and Together Increase the Efficiency of Plant Nodulation.</title>
        <authorList>
            <person name="Safronova V."/>
            <person name="Belimov A."/>
            <person name="Sazanova A."/>
            <person name="Chirak E."/>
            <person name="Verkhozina A."/>
            <person name="Kuznetsova I."/>
            <person name="Andronov E."/>
            <person name="Puhalsky J."/>
            <person name="Tikhonovich I."/>
        </authorList>
    </citation>
    <scope>NUCLEOTIDE SEQUENCE [LARGE SCALE GENOMIC DNA]</scope>
    <source>
        <strain evidence="2 3">Opo-235</strain>
    </source>
</reference>
<dbReference type="InterPro" id="IPR010753">
    <property type="entry name" value="DUF1330"/>
</dbReference>
<evidence type="ECO:0000313" key="2">
    <source>
        <dbReference type="EMBL" id="RNJ41525.1"/>
    </source>
</evidence>
<accession>A0A3M9X0Z6</accession>
<proteinExistence type="predicted"/>
<dbReference type="EMBL" id="QKOD01000018">
    <property type="protein sequence ID" value="RNJ41525.1"/>
    <property type="molecule type" value="Genomic_DNA"/>
</dbReference>
<comment type="caution">
    <text evidence="2">The sequence shown here is derived from an EMBL/GenBank/DDBJ whole genome shotgun (WGS) entry which is preliminary data.</text>
</comment>
<organism evidence="2 3">
    <name type="scientific">Mesorhizobium japonicum</name>
    <dbReference type="NCBI Taxonomy" id="2066070"/>
    <lineage>
        <taxon>Bacteria</taxon>
        <taxon>Pseudomonadati</taxon>
        <taxon>Pseudomonadota</taxon>
        <taxon>Alphaproteobacteria</taxon>
        <taxon>Hyphomicrobiales</taxon>
        <taxon>Phyllobacteriaceae</taxon>
        <taxon>Mesorhizobium</taxon>
    </lineage>
</organism>
<dbReference type="Gene3D" id="3.30.70.100">
    <property type="match status" value="1"/>
</dbReference>
<protein>
    <submittedName>
        <fullName evidence="2">DUF1330 domain-containing protein</fullName>
    </submittedName>
</protein>
<name>A0A3M9X0Z6_9HYPH</name>
<dbReference type="PANTHER" id="PTHR41521:SF4">
    <property type="entry name" value="BLR0684 PROTEIN"/>
    <property type="match status" value="1"/>
</dbReference>
<dbReference type="Pfam" id="PF07045">
    <property type="entry name" value="DUF1330"/>
    <property type="match status" value="1"/>
</dbReference>
<dbReference type="AlphaFoldDB" id="A0A3M9X0Z6"/>
<dbReference type="RefSeq" id="WP_123170253.1">
    <property type="nucleotide sequence ID" value="NZ_QKOD01000018.1"/>
</dbReference>
<evidence type="ECO:0000313" key="3">
    <source>
        <dbReference type="Proteomes" id="UP000275436"/>
    </source>
</evidence>
<gene>
    <name evidence="2" type="ORF">DNR46_33255</name>
</gene>
<feature type="domain" description="DUF1330" evidence="1">
    <location>
        <begin position="3"/>
        <end position="94"/>
    </location>
</feature>
<dbReference type="PANTHER" id="PTHR41521">
    <property type="match status" value="1"/>
</dbReference>
<evidence type="ECO:0000259" key="1">
    <source>
        <dbReference type="Pfam" id="PF07045"/>
    </source>
</evidence>